<dbReference type="EMBL" id="VCKY01000117">
    <property type="protein sequence ID" value="TMR13810.1"/>
    <property type="molecule type" value="Genomic_DNA"/>
</dbReference>
<dbReference type="AlphaFoldDB" id="A0A5S4FUF3"/>
<name>A0A5S4FUF3_9ACTN</name>
<keyword evidence="2" id="KW-1185">Reference proteome</keyword>
<accession>A0A5S4FUF3</accession>
<sequence length="147" mass="15523">MTTSPPAPTQAAVVAAAADALAGFATLTITAAVPLDNSIARWSAHLADVNGAQFDGCDAADLPIDDPAHAMDELAGHGLTQDEALANLYELMRRLTCATVTRPWHPGCDEQVAIERQIGWDNQIGRLVVLAEDRYPITVVHVTGGRA</sequence>
<organism evidence="1 2">
    <name type="scientific">Nonomuraea turkmeniaca</name>
    <dbReference type="NCBI Taxonomy" id="103838"/>
    <lineage>
        <taxon>Bacteria</taxon>
        <taxon>Bacillati</taxon>
        <taxon>Actinomycetota</taxon>
        <taxon>Actinomycetes</taxon>
        <taxon>Streptosporangiales</taxon>
        <taxon>Streptosporangiaceae</taxon>
        <taxon>Nonomuraea</taxon>
    </lineage>
</organism>
<protein>
    <submittedName>
        <fullName evidence="1">Uncharacterized protein</fullName>
    </submittedName>
</protein>
<comment type="caution">
    <text evidence="1">The sequence shown here is derived from an EMBL/GenBank/DDBJ whole genome shotgun (WGS) entry which is preliminary data.</text>
</comment>
<evidence type="ECO:0000313" key="2">
    <source>
        <dbReference type="Proteomes" id="UP000309128"/>
    </source>
</evidence>
<dbReference type="RefSeq" id="WP_138669714.1">
    <property type="nucleotide sequence ID" value="NZ_VCKY01000117.1"/>
</dbReference>
<reference evidence="1 2" key="1">
    <citation type="submission" date="2019-05" db="EMBL/GenBank/DDBJ databases">
        <title>Draft genome sequence of Nonomuraea turkmeniaca DSM 43926.</title>
        <authorList>
            <person name="Saricaoglu S."/>
            <person name="Isik K."/>
        </authorList>
    </citation>
    <scope>NUCLEOTIDE SEQUENCE [LARGE SCALE GENOMIC DNA]</scope>
    <source>
        <strain evidence="1 2">DSM 43926</strain>
    </source>
</reference>
<proteinExistence type="predicted"/>
<gene>
    <name evidence="1" type="ORF">ETD86_30055</name>
</gene>
<dbReference type="Proteomes" id="UP000309128">
    <property type="component" value="Unassembled WGS sequence"/>
</dbReference>
<evidence type="ECO:0000313" key="1">
    <source>
        <dbReference type="EMBL" id="TMR13810.1"/>
    </source>
</evidence>